<proteinExistence type="predicted"/>
<dbReference type="InterPro" id="IPR017946">
    <property type="entry name" value="PLC-like_Pdiesterase_TIM-brl"/>
</dbReference>
<comment type="caution">
    <text evidence="2">The sequence shown here is derived from an EMBL/GenBank/DDBJ whole genome shotgun (WGS) entry which is preliminary data.</text>
</comment>
<dbReference type="Pfam" id="PF03009">
    <property type="entry name" value="GDPD"/>
    <property type="match status" value="1"/>
</dbReference>
<sequence length="319" mass="36785">MNDNLSPTILLIFLLVAIISTQSEKPISNRPFPYKIIAHRGASLYAPEHTSAAIEKAIKMNADYVEVDVQLSKDGHPVLFHDLMLDRTTNGTGPIYKQTLNELKKLDAGNWFHPSFYGQKILTLSEALERYQSQIRFLIEIKNPEMYPSIEKQLAKTLTKAVPKSNLNDIIIQSFDLDTVKRLSKMIPQLQTGLICNIHSEISQQEILKWAKHFDYVNPYFLTVNERLVNVLQQTGIKTFPWVIYHPETALKMFSYGVDGIITNDPLLKYTLPTNIQLNHNKETKSFKYHQQEDENLNNWSSFLKKIIRNCIDLLSRSH</sequence>
<dbReference type="GO" id="GO:0006629">
    <property type="term" value="P:lipid metabolic process"/>
    <property type="evidence" value="ECO:0007669"/>
    <property type="project" value="InterPro"/>
</dbReference>
<protein>
    <submittedName>
        <fullName evidence="2">Glycerophosphoryl diester phosphodiesterase</fullName>
        <ecNumber evidence="2">3.1.4.46</ecNumber>
    </submittedName>
</protein>
<dbReference type="PANTHER" id="PTHR46211:SF1">
    <property type="entry name" value="GLYCEROPHOSPHODIESTER PHOSPHODIESTERASE, CYTOPLASMIC"/>
    <property type="match status" value="1"/>
</dbReference>
<dbReference type="Proteomes" id="UP000551878">
    <property type="component" value="Unassembled WGS sequence"/>
</dbReference>
<dbReference type="InterPro" id="IPR030395">
    <property type="entry name" value="GP_PDE_dom"/>
</dbReference>
<dbReference type="AlphaFoldDB" id="A0A840QSX0"/>
<evidence type="ECO:0000313" key="3">
    <source>
        <dbReference type="Proteomes" id="UP000551878"/>
    </source>
</evidence>
<dbReference type="EMBL" id="JACHHB010000013">
    <property type="protein sequence ID" value="MBB5174450.1"/>
    <property type="molecule type" value="Genomic_DNA"/>
</dbReference>
<reference evidence="2 3" key="1">
    <citation type="submission" date="2020-08" db="EMBL/GenBank/DDBJ databases">
        <title>Genomic Encyclopedia of Type Strains, Phase IV (KMG-IV): sequencing the most valuable type-strain genomes for metagenomic binning, comparative biology and taxonomic classification.</title>
        <authorList>
            <person name="Goeker M."/>
        </authorList>
    </citation>
    <scope>NUCLEOTIDE SEQUENCE [LARGE SCALE GENOMIC DNA]</scope>
    <source>
        <strain evidence="2 3">DSM 24696</strain>
    </source>
</reference>
<gene>
    <name evidence="2" type="ORF">HNQ41_002665</name>
</gene>
<dbReference type="GO" id="GO:0008889">
    <property type="term" value="F:glycerophosphodiester phosphodiesterase activity"/>
    <property type="evidence" value="ECO:0007669"/>
    <property type="project" value="UniProtKB-EC"/>
</dbReference>
<keyword evidence="3" id="KW-1185">Reference proteome</keyword>
<evidence type="ECO:0000313" key="2">
    <source>
        <dbReference type="EMBL" id="MBB5174450.1"/>
    </source>
</evidence>
<name>A0A840QSX0_9BACI</name>
<dbReference type="PANTHER" id="PTHR46211">
    <property type="entry name" value="GLYCEROPHOSPHORYL DIESTER PHOSPHODIESTERASE"/>
    <property type="match status" value="1"/>
</dbReference>
<organism evidence="2 3">
    <name type="scientific">Texcoconibacillus texcoconensis</name>
    <dbReference type="NCBI Taxonomy" id="1095777"/>
    <lineage>
        <taxon>Bacteria</taxon>
        <taxon>Bacillati</taxon>
        <taxon>Bacillota</taxon>
        <taxon>Bacilli</taxon>
        <taxon>Bacillales</taxon>
        <taxon>Bacillaceae</taxon>
        <taxon>Texcoconibacillus</taxon>
    </lineage>
</organism>
<feature type="domain" description="GP-PDE" evidence="1">
    <location>
        <begin position="34"/>
        <end position="273"/>
    </location>
</feature>
<dbReference type="PROSITE" id="PS51704">
    <property type="entry name" value="GP_PDE"/>
    <property type="match status" value="1"/>
</dbReference>
<dbReference type="Gene3D" id="3.20.20.190">
    <property type="entry name" value="Phosphatidylinositol (PI) phosphodiesterase"/>
    <property type="match status" value="1"/>
</dbReference>
<evidence type="ECO:0000259" key="1">
    <source>
        <dbReference type="PROSITE" id="PS51704"/>
    </source>
</evidence>
<dbReference type="SUPFAM" id="SSF51695">
    <property type="entry name" value="PLC-like phosphodiesterases"/>
    <property type="match status" value="1"/>
</dbReference>
<accession>A0A840QSX0</accession>
<dbReference type="EC" id="3.1.4.46" evidence="2"/>
<dbReference type="RefSeq" id="WP_184664875.1">
    <property type="nucleotide sequence ID" value="NZ_JACHHB010000013.1"/>
</dbReference>
<keyword evidence="2" id="KW-0378">Hydrolase</keyword>